<protein>
    <recommendedName>
        <fullName evidence="3">DUF2281 domain-containing protein</fullName>
    </recommendedName>
</protein>
<dbReference type="Proteomes" id="UP001384579">
    <property type="component" value="Unassembled WGS sequence"/>
</dbReference>
<evidence type="ECO:0000313" key="2">
    <source>
        <dbReference type="Proteomes" id="UP001384579"/>
    </source>
</evidence>
<evidence type="ECO:0008006" key="3">
    <source>
        <dbReference type="Google" id="ProtNLM"/>
    </source>
</evidence>
<keyword evidence="2" id="KW-1185">Reference proteome</keyword>
<reference evidence="1 2" key="1">
    <citation type="journal article" date="2020" name="Harmful Algae">
        <title>Molecular and morphological characterization of a novel dihydroanatoxin-a producing Microcoleus species (cyanobacteria) from the Russian River, California, USA.</title>
        <authorList>
            <person name="Conklin K.Y."/>
            <person name="Stancheva R."/>
            <person name="Otten T.G."/>
            <person name="Fadness R."/>
            <person name="Boyer G.L."/>
            <person name="Read B."/>
            <person name="Zhang X."/>
            <person name="Sheath R.G."/>
        </authorList>
    </citation>
    <scope>NUCLEOTIDE SEQUENCE [LARGE SCALE GENOMIC DNA]</scope>
    <source>
        <strain evidence="1 2">PTRS2</strain>
    </source>
</reference>
<dbReference type="RefSeq" id="WP_340542567.1">
    <property type="nucleotide sequence ID" value="NZ_JBBLXS010001201.1"/>
</dbReference>
<evidence type="ECO:0000313" key="1">
    <source>
        <dbReference type="EMBL" id="MEK0189394.1"/>
    </source>
</evidence>
<feature type="non-terminal residue" evidence="1">
    <location>
        <position position="1"/>
    </location>
</feature>
<sequence>FIYNQIMTVIEQIYAIVKTLPQNQASEILTFAEFIRAKYLNGNQSTDTVDALTPWTELVYSLAGTWAEDFPTLEEIRAESGEDILRESF</sequence>
<dbReference type="EMBL" id="JBBLXS010001201">
    <property type="protein sequence ID" value="MEK0189394.1"/>
    <property type="molecule type" value="Genomic_DNA"/>
</dbReference>
<accession>A0ABU8YY78</accession>
<comment type="caution">
    <text evidence="1">The sequence shown here is derived from an EMBL/GenBank/DDBJ whole genome shotgun (WGS) entry which is preliminary data.</text>
</comment>
<organism evidence="1 2">
    <name type="scientific">Microcoleus anatoxicus PTRS2</name>
    <dbReference type="NCBI Taxonomy" id="2705321"/>
    <lineage>
        <taxon>Bacteria</taxon>
        <taxon>Bacillati</taxon>
        <taxon>Cyanobacteriota</taxon>
        <taxon>Cyanophyceae</taxon>
        <taxon>Oscillatoriophycideae</taxon>
        <taxon>Oscillatoriales</taxon>
        <taxon>Microcoleaceae</taxon>
        <taxon>Microcoleus</taxon>
        <taxon>Microcoleus anatoxicus</taxon>
    </lineage>
</organism>
<name>A0ABU8YY78_9CYAN</name>
<proteinExistence type="predicted"/>
<gene>
    <name evidence="1" type="ORF">WMG39_31795</name>
</gene>